<sequence>MAAVKTIKGPFKVLICKLDNHLDLSAPD</sequence>
<accession>A0A381PEN3</accession>
<organism evidence="1">
    <name type="scientific">marine metagenome</name>
    <dbReference type="NCBI Taxonomy" id="408172"/>
    <lineage>
        <taxon>unclassified sequences</taxon>
        <taxon>metagenomes</taxon>
        <taxon>ecological metagenomes</taxon>
    </lineage>
</organism>
<name>A0A381PEN3_9ZZZZ</name>
<gene>
    <name evidence="1" type="ORF">METZ01_LOCUS18325</name>
</gene>
<evidence type="ECO:0000313" key="1">
    <source>
        <dbReference type="EMBL" id="SUZ65471.1"/>
    </source>
</evidence>
<reference evidence="1" key="1">
    <citation type="submission" date="2018-05" db="EMBL/GenBank/DDBJ databases">
        <authorList>
            <person name="Lanie J.A."/>
            <person name="Ng W.-L."/>
            <person name="Kazmierczak K.M."/>
            <person name="Andrzejewski T.M."/>
            <person name="Davidsen T.M."/>
            <person name="Wayne K.J."/>
            <person name="Tettelin H."/>
            <person name="Glass J.I."/>
            <person name="Rusch D."/>
            <person name="Podicherti R."/>
            <person name="Tsui H.-C.T."/>
            <person name="Winkler M.E."/>
        </authorList>
    </citation>
    <scope>NUCLEOTIDE SEQUENCE</scope>
</reference>
<dbReference type="EMBL" id="UINC01000961">
    <property type="protein sequence ID" value="SUZ65471.1"/>
    <property type="molecule type" value="Genomic_DNA"/>
</dbReference>
<proteinExistence type="predicted"/>
<dbReference type="AlphaFoldDB" id="A0A381PEN3"/>
<protein>
    <submittedName>
        <fullName evidence="1">Uncharacterized protein</fullName>
    </submittedName>
</protein>